<reference evidence="2" key="1">
    <citation type="submission" date="2022-06" db="EMBL/GenBank/DDBJ databases">
        <title>PHB producers.</title>
        <authorList>
            <person name="Besaury L."/>
        </authorList>
    </citation>
    <scope>NUCLEOTIDE SEQUENCE</scope>
    <source>
        <strain evidence="2 3">SEWS6</strain>
    </source>
</reference>
<dbReference type="EMBL" id="JAPKHW010000057">
    <property type="protein sequence ID" value="MCX4151534.1"/>
    <property type="molecule type" value="Genomic_DNA"/>
</dbReference>
<evidence type="ECO:0000313" key="4">
    <source>
        <dbReference type="Proteomes" id="UP001242288"/>
    </source>
</evidence>
<evidence type="ECO:0000313" key="3">
    <source>
        <dbReference type="Proteomes" id="UP001209412"/>
    </source>
</evidence>
<keyword evidence="3" id="KW-1185">Reference proteome</keyword>
<name>A0AAP5F1G0_9BURK</name>
<evidence type="ECO:0000313" key="1">
    <source>
        <dbReference type="EMBL" id="MCX4151534.1"/>
    </source>
</evidence>
<dbReference type="EMBL" id="JAMXWF010000057">
    <property type="protein sequence ID" value="MDQ6413347.1"/>
    <property type="molecule type" value="Genomic_DNA"/>
</dbReference>
<dbReference type="Proteomes" id="UP001209412">
    <property type="component" value="Unassembled WGS sequence"/>
</dbReference>
<dbReference type="Proteomes" id="UP001242288">
    <property type="component" value="Unassembled WGS sequence"/>
</dbReference>
<sequence length="67" mass="7548">MLDQPGATRGRCDEFLSWVAQRIMRFPAAGHGVVKDRVNAIVHASTDNFRRDSDLFGENLRYRGGNV</sequence>
<dbReference type="RefSeq" id="WP_266261756.1">
    <property type="nucleotide sequence ID" value="NZ_JAMXWF010000057.1"/>
</dbReference>
<gene>
    <name evidence="2" type="ORF">NIE36_40190</name>
    <name evidence="1" type="ORF">OSB80_40285</name>
</gene>
<comment type="caution">
    <text evidence="2">The sequence shown here is derived from an EMBL/GenBank/DDBJ whole genome shotgun (WGS) entry which is preliminary data.</text>
</comment>
<evidence type="ECO:0000313" key="2">
    <source>
        <dbReference type="EMBL" id="MDQ6413347.1"/>
    </source>
</evidence>
<proteinExistence type="predicted"/>
<organism evidence="2 4">
    <name type="scientific">Paraburkholderia madseniana</name>
    <dbReference type="NCBI Taxonomy" id="2599607"/>
    <lineage>
        <taxon>Bacteria</taxon>
        <taxon>Pseudomonadati</taxon>
        <taxon>Pseudomonadota</taxon>
        <taxon>Betaproteobacteria</taxon>
        <taxon>Burkholderiales</taxon>
        <taxon>Burkholderiaceae</taxon>
        <taxon>Paraburkholderia</taxon>
    </lineage>
</organism>
<dbReference type="AlphaFoldDB" id="A0AAP5F1G0"/>
<accession>A0AAP5F1G0</accession>
<protein>
    <submittedName>
        <fullName evidence="2">Uncharacterized protein</fullName>
    </submittedName>
</protein>